<dbReference type="PROSITE" id="PS00584">
    <property type="entry name" value="PFKB_KINASES_2"/>
    <property type="match status" value="1"/>
</dbReference>
<dbReference type="CDD" id="cd01167">
    <property type="entry name" value="bac_FRK"/>
    <property type="match status" value="1"/>
</dbReference>
<feature type="domain" description="Carbohydrate kinase PfkB" evidence="7">
    <location>
        <begin position="5"/>
        <end position="299"/>
    </location>
</feature>
<dbReference type="InterPro" id="IPR011611">
    <property type="entry name" value="PfkB_dom"/>
</dbReference>
<dbReference type="GO" id="GO:0008865">
    <property type="term" value="F:fructokinase activity"/>
    <property type="evidence" value="ECO:0007669"/>
    <property type="project" value="UniProtKB-EC"/>
</dbReference>
<dbReference type="EC" id="2.7.1.4" evidence="8"/>
<evidence type="ECO:0000259" key="7">
    <source>
        <dbReference type="Pfam" id="PF00294"/>
    </source>
</evidence>
<keyword evidence="5" id="KW-0067">ATP-binding</keyword>
<evidence type="ECO:0000313" key="8">
    <source>
        <dbReference type="EMBL" id="NYI99671.1"/>
    </source>
</evidence>
<dbReference type="PANTHER" id="PTHR43085:SF1">
    <property type="entry name" value="PSEUDOURIDINE KINASE-RELATED"/>
    <property type="match status" value="1"/>
</dbReference>
<name>A0A853BYW1_9ACTN</name>
<dbReference type="RefSeq" id="WP_179666291.1">
    <property type="nucleotide sequence ID" value="NZ_JACCFP010000001.1"/>
</dbReference>
<protein>
    <submittedName>
        <fullName evidence="8">Fructokinase</fullName>
        <ecNumber evidence="8">2.7.1.4</ecNumber>
    </submittedName>
</protein>
<dbReference type="GO" id="GO:0005524">
    <property type="term" value="F:ATP binding"/>
    <property type="evidence" value="ECO:0007669"/>
    <property type="project" value="UniProtKB-KW"/>
</dbReference>
<dbReference type="InterPro" id="IPR002173">
    <property type="entry name" value="Carboh/pur_kinase_PfkB_CS"/>
</dbReference>
<evidence type="ECO:0000313" key="9">
    <source>
        <dbReference type="Proteomes" id="UP000530424"/>
    </source>
</evidence>
<evidence type="ECO:0000256" key="3">
    <source>
        <dbReference type="ARBA" id="ARBA00022741"/>
    </source>
</evidence>
<keyword evidence="3" id="KW-0547">Nucleotide-binding</keyword>
<evidence type="ECO:0000256" key="2">
    <source>
        <dbReference type="ARBA" id="ARBA00022679"/>
    </source>
</evidence>
<accession>A0A853BYW1</accession>
<dbReference type="EMBL" id="JACCFP010000001">
    <property type="protein sequence ID" value="NYI99671.1"/>
    <property type="molecule type" value="Genomic_DNA"/>
</dbReference>
<comment type="caution">
    <text evidence="8">The sequence shown here is derived from an EMBL/GenBank/DDBJ whole genome shotgun (WGS) entry which is preliminary data.</text>
</comment>
<dbReference type="Gene3D" id="3.40.1190.20">
    <property type="match status" value="1"/>
</dbReference>
<proteinExistence type="inferred from homology"/>
<dbReference type="PROSITE" id="PS00583">
    <property type="entry name" value="PFKB_KINASES_1"/>
    <property type="match status" value="1"/>
</dbReference>
<dbReference type="PANTHER" id="PTHR43085">
    <property type="entry name" value="HEXOKINASE FAMILY MEMBER"/>
    <property type="match status" value="1"/>
</dbReference>
<organism evidence="8 9">
    <name type="scientific">Nocardioides thalensis</name>
    <dbReference type="NCBI Taxonomy" id="1914755"/>
    <lineage>
        <taxon>Bacteria</taxon>
        <taxon>Bacillati</taxon>
        <taxon>Actinomycetota</taxon>
        <taxon>Actinomycetes</taxon>
        <taxon>Propionibacteriales</taxon>
        <taxon>Nocardioidaceae</taxon>
        <taxon>Nocardioides</taxon>
    </lineage>
</organism>
<comment type="similarity">
    <text evidence="1">Belongs to the carbohydrate kinase PfkB family.</text>
</comment>
<dbReference type="AlphaFoldDB" id="A0A853BYW1"/>
<evidence type="ECO:0000256" key="1">
    <source>
        <dbReference type="ARBA" id="ARBA00010688"/>
    </source>
</evidence>
<evidence type="ECO:0000256" key="5">
    <source>
        <dbReference type="ARBA" id="ARBA00022840"/>
    </source>
</evidence>
<dbReference type="Proteomes" id="UP000530424">
    <property type="component" value="Unassembled WGS sequence"/>
</dbReference>
<sequence>MTDGRVLVVGESVVDVVPREDGTTVEHPGGSPANVAVALTRLGVPVDLVTAVGPDTRGDLLLRHLQRSGVRVVGDAAILPRTSTAVARLDAHGAASYDFDLRTDLAEPPAAADRVHVHAGSVAAVVEPGRSAVRRVLASHRETATVSYDINARPALTGSGPDLATAVDEVCALSDLVKASDEDLAVVYPGTPTDEAAQRLLALGPTAVVVTRGAAGATCYTRSDEISVPGFGVTVVDTIGAGDSFLAALLDGLLRTGGLGEAGADRLSGASRAQWYAVLSRANAAAAITVSRAGANPPTHHELDPVGTELAHSDLPA</sequence>
<feature type="region of interest" description="Disordered" evidence="6">
    <location>
        <begin position="294"/>
        <end position="317"/>
    </location>
</feature>
<keyword evidence="2 8" id="KW-0808">Transferase</keyword>
<evidence type="ECO:0000256" key="4">
    <source>
        <dbReference type="ARBA" id="ARBA00022777"/>
    </source>
</evidence>
<keyword evidence="4 8" id="KW-0418">Kinase</keyword>
<dbReference type="SUPFAM" id="SSF53613">
    <property type="entry name" value="Ribokinase-like"/>
    <property type="match status" value="1"/>
</dbReference>
<gene>
    <name evidence="8" type="ORF">HNR19_000370</name>
</gene>
<dbReference type="InterPro" id="IPR029056">
    <property type="entry name" value="Ribokinase-like"/>
</dbReference>
<dbReference type="Pfam" id="PF00294">
    <property type="entry name" value="PfkB"/>
    <property type="match status" value="1"/>
</dbReference>
<keyword evidence="9" id="KW-1185">Reference proteome</keyword>
<dbReference type="InterPro" id="IPR050306">
    <property type="entry name" value="PfkB_Carbo_kinase"/>
</dbReference>
<reference evidence="8 9" key="1">
    <citation type="submission" date="2020-07" db="EMBL/GenBank/DDBJ databases">
        <title>Sequencing the genomes of 1000 actinobacteria strains.</title>
        <authorList>
            <person name="Klenk H.-P."/>
        </authorList>
    </citation>
    <scope>NUCLEOTIDE SEQUENCE [LARGE SCALE GENOMIC DNA]</scope>
    <source>
        <strain evidence="8 9">DSM 103833</strain>
    </source>
</reference>
<evidence type="ECO:0000256" key="6">
    <source>
        <dbReference type="SAM" id="MobiDB-lite"/>
    </source>
</evidence>